<comment type="caution">
    <text evidence="2">The sequence shown here is derived from an EMBL/GenBank/DDBJ whole genome shotgun (WGS) entry which is preliminary data.</text>
</comment>
<dbReference type="AlphaFoldDB" id="A0AAV8T4M4"/>
<organism evidence="2 3">
    <name type="scientific">Erythroxylum novogranatense</name>
    <dbReference type="NCBI Taxonomy" id="1862640"/>
    <lineage>
        <taxon>Eukaryota</taxon>
        <taxon>Viridiplantae</taxon>
        <taxon>Streptophyta</taxon>
        <taxon>Embryophyta</taxon>
        <taxon>Tracheophyta</taxon>
        <taxon>Spermatophyta</taxon>
        <taxon>Magnoliopsida</taxon>
        <taxon>eudicotyledons</taxon>
        <taxon>Gunneridae</taxon>
        <taxon>Pentapetalae</taxon>
        <taxon>rosids</taxon>
        <taxon>fabids</taxon>
        <taxon>Malpighiales</taxon>
        <taxon>Erythroxylaceae</taxon>
        <taxon>Erythroxylum</taxon>
    </lineage>
</organism>
<evidence type="ECO:0000313" key="3">
    <source>
        <dbReference type="Proteomes" id="UP001159364"/>
    </source>
</evidence>
<feature type="compositionally biased region" description="Basic and acidic residues" evidence="1">
    <location>
        <begin position="42"/>
        <end position="66"/>
    </location>
</feature>
<reference evidence="2 3" key="1">
    <citation type="submission" date="2021-09" db="EMBL/GenBank/DDBJ databases">
        <title>Genomic insights and catalytic innovation underlie evolution of tropane alkaloids biosynthesis.</title>
        <authorList>
            <person name="Wang Y.-J."/>
            <person name="Tian T."/>
            <person name="Huang J.-P."/>
            <person name="Huang S.-X."/>
        </authorList>
    </citation>
    <scope>NUCLEOTIDE SEQUENCE [LARGE SCALE GENOMIC DNA]</scope>
    <source>
        <strain evidence="2">KIB-2018</strain>
        <tissue evidence="2">Leaf</tissue>
    </source>
</reference>
<evidence type="ECO:0000256" key="1">
    <source>
        <dbReference type="SAM" id="MobiDB-lite"/>
    </source>
</evidence>
<evidence type="ECO:0000313" key="2">
    <source>
        <dbReference type="EMBL" id="KAJ8761153.1"/>
    </source>
</evidence>
<feature type="compositionally biased region" description="Polar residues" evidence="1">
    <location>
        <begin position="67"/>
        <end position="87"/>
    </location>
</feature>
<gene>
    <name evidence="2" type="ORF">K2173_001209</name>
</gene>
<dbReference type="EMBL" id="JAIWQS010000006">
    <property type="protein sequence ID" value="KAJ8761153.1"/>
    <property type="molecule type" value="Genomic_DNA"/>
</dbReference>
<name>A0AAV8T4M4_9ROSI</name>
<dbReference type="Proteomes" id="UP001159364">
    <property type="component" value="Linkage Group LG06"/>
</dbReference>
<protein>
    <submittedName>
        <fullName evidence="2">Uncharacterized protein</fullName>
    </submittedName>
</protein>
<accession>A0AAV8T4M4</accession>
<keyword evidence="3" id="KW-1185">Reference proteome</keyword>
<sequence length="397" mass="45659">MHARARRRRRKPNLDARSFVIVKKAIMKRSASVVTRSTATDNKNKKVCKDKGKDNEIRITEPKTTDPDQSVSPTTDSDESVSYPSGQIDNMVTSHENTNPGSVIDLENQTQSLFECQTDDAKLVGHPALMANWEGEPVWWEEWPLSWTYEEQWMWSQRYPYWETMDHSSENDNDEPYWFYKKCVNVLFSLSPPFLSSYATLTLPCALIETKSSNMKIKDNVYLLKFNPPSFLLQRLPLLRASVLKLLLQYRALVPRSCFTCCSCWENSCLRRSAFKSLKTSLLSGLLRSLLLFTLHPHLLHCQLSSSLLFPFWTPPCCRSLKLRKSKAVAVQTEMHGFTCCSCWENSCLRRLAFKSLKTSLLSGLLRSLLPFTLHPHLLHCQLSSSLLFPFWTPPCC</sequence>
<proteinExistence type="predicted"/>
<feature type="region of interest" description="Disordered" evidence="1">
    <location>
        <begin position="30"/>
        <end position="87"/>
    </location>
</feature>